<keyword evidence="7" id="KW-1185">Reference proteome</keyword>
<name>A0A4R3V5M5_9BURK</name>
<dbReference type="AlphaFoldDB" id="A0A4R3V5M5"/>
<dbReference type="GO" id="GO:0042254">
    <property type="term" value="P:ribosome biogenesis"/>
    <property type="evidence" value="ECO:0007669"/>
    <property type="project" value="UniProtKB-KW"/>
</dbReference>
<accession>A0A4R3V5M5</accession>
<keyword evidence="4" id="KW-0690">Ribosome biogenesis</keyword>
<comment type="function">
    <text evidence="1">Plays a role in synthesis, processing and/or stability of 23S rRNA.</text>
</comment>
<dbReference type="InterPro" id="IPR039255">
    <property type="entry name" value="YceD_bac"/>
</dbReference>
<evidence type="ECO:0000256" key="3">
    <source>
        <dbReference type="ARBA" id="ARBA00015716"/>
    </source>
</evidence>
<dbReference type="Pfam" id="PF02620">
    <property type="entry name" value="YceD"/>
    <property type="match status" value="1"/>
</dbReference>
<dbReference type="RefSeq" id="WP_165972570.1">
    <property type="nucleotide sequence ID" value="NZ_JBHRVM010000001.1"/>
</dbReference>
<evidence type="ECO:0000256" key="5">
    <source>
        <dbReference type="ARBA" id="ARBA00031841"/>
    </source>
</evidence>
<evidence type="ECO:0000313" key="7">
    <source>
        <dbReference type="Proteomes" id="UP000294692"/>
    </source>
</evidence>
<evidence type="ECO:0000313" key="6">
    <source>
        <dbReference type="EMBL" id="TCU99110.1"/>
    </source>
</evidence>
<evidence type="ECO:0000256" key="2">
    <source>
        <dbReference type="ARBA" id="ARBA00010740"/>
    </source>
</evidence>
<gene>
    <name evidence="6" type="ORF">EV686_104209</name>
</gene>
<comment type="caution">
    <text evidence="6">The sequence shown here is derived from an EMBL/GenBank/DDBJ whole genome shotgun (WGS) entry which is preliminary data.</text>
</comment>
<dbReference type="PANTHER" id="PTHR38099:SF1">
    <property type="entry name" value="LARGE RIBOSOMAL RNA SUBUNIT ACCUMULATION PROTEIN YCED"/>
    <property type="match status" value="1"/>
</dbReference>
<dbReference type="InterPro" id="IPR003772">
    <property type="entry name" value="YceD"/>
</dbReference>
<dbReference type="Proteomes" id="UP000294692">
    <property type="component" value="Unassembled WGS sequence"/>
</dbReference>
<protein>
    <recommendedName>
        <fullName evidence="3">Large ribosomal RNA subunit accumulation protein YceD</fullName>
    </recommendedName>
    <alternativeName>
        <fullName evidence="5">23S rRNA accumulation protein YceD</fullName>
    </alternativeName>
</protein>
<comment type="similarity">
    <text evidence="2">Belongs to the DUF177 domain family.</text>
</comment>
<dbReference type="GO" id="GO:0005829">
    <property type="term" value="C:cytosol"/>
    <property type="evidence" value="ECO:0007669"/>
    <property type="project" value="TreeGrafter"/>
</dbReference>
<dbReference type="EMBL" id="SMBX01000004">
    <property type="protein sequence ID" value="TCU99110.1"/>
    <property type="molecule type" value="Genomic_DNA"/>
</dbReference>
<dbReference type="PANTHER" id="PTHR38099">
    <property type="entry name" value="LARGE RIBOSOMAL RNA SUBUNIT ACCUMULATION PROTEIN YCED"/>
    <property type="match status" value="1"/>
</dbReference>
<sequence length="173" mass="18757">MHIDTFALARSGEDRQGDVSLSGFERLLDGLPGQPEGSRVAWKVSGESDAGGRMFMRLQVQAVVMLECQRCMEPMLHPVQVDTRLEIVPSESALADESDADAMADDDAPDQIVGSHRFDILELVEDELIMAVPYAPRHDVCIALPGQDDGDAPDDTQNARPSPFAALAGLKKI</sequence>
<evidence type="ECO:0000256" key="4">
    <source>
        <dbReference type="ARBA" id="ARBA00022517"/>
    </source>
</evidence>
<reference evidence="6 7" key="1">
    <citation type="submission" date="2019-03" db="EMBL/GenBank/DDBJ databases">
        <title>Genomic Encyclopedia of Type Strains, Phase IV (KMG-IV): sequencing the most valuable type-strain genomes for metagenomic binning, comparative biology and taxonomic classification.</title>
        <authorList>
            <person name="Goeker M."/>
        </authorList>
    </citation>
    <scope>NUCLEOTIDE SEQUENCE [LARGE SCALE GENOMIC DNA]</scope>
    <source>
        <strain evidence="6 7">DSM 100048</strain>
    </source>
</reference>
<evidence type="ECO:0000256" key="1">
    <source>
        <dbReference type="ARBA" id="ARBA00002868"/>
    </source>
</evidence>
<organism evidence="6 7">
    <name type="scientific">Paracandidimonas soli</name>
    <dbReference type="NCBI Taxonomy" id="1917182"/>
    <lineage>
        <taxon>Bacteria</taxon>
        <taxon>Pseudomonadati</taxon>
        <taxon>Pseudomonadota</taxon>
        <taxon>Betaproteobacteria</taxon>
        <taxon>Burkholderiales</taxon>
        <taxon>Alcaligenaceae</taxon>
        <taxon>Paracandidimonas</taxon>
    </lineage>
</organism>
<proteinExistence type="inferred from homology"/>